<keyword evidence="4 6" id="KW-0371">Homeobox</keyword>
<dbReference type="SUPFAM" id="SSF46689">
    <property type="entry name" value="Homeodomain-like"/>
    <property type="match status" value="1"/>
</dbReference>
<dbReference type="GO" id="GO:0005634">
    <property type="term" value="C:nucleus"/>
    <property type="evidence" value="ECO:0007669"/>
    <property type="project" value="UniProtKB-SubCell"/>
</dbReference>
<evidence type="ECO:0000256" key="2">
    <source>
        <dbReference type="ARBA" id="ARBA00022473"/>
    </source>
</evidence>
<feature type="DNA-binding region" description="Homeobox" evidence="6">
    <location>
        <begin position="166"/>
        <end position="225"/>
    </location>
</feature>
<sequence>MENQMIVTGRKIPQKFVISMDQSQHMIPSYLDFNNNNGAAATNHQPSVASFTPEQVACVCEVLEQSGNFDRLARFLWSLPTYDDIYANEAVLVAKSVVAYHQENLQELYHIIENNTFSPIYHPKLQMLWLKAHYTEAEKIRGRPLGAVGKYRVRRKYPLPRTIWDGEETSYCFKEKSRAVLRDWYVRNPYPSPREKKELSEGTGLSTTQVSNWFKNRRQRDRAAEVKEREDEHEKKYYRETWEKQQTELVHRSALLKPSSNNFSSEHVAATILSQSLGASNQHQPAFNVPLINSSVIRTKDENIPDGYGKKLPSDFDVLSNM</sequence>
<keyword evidence="2" id="KW-0217">Developmental protein</keyword>
<organism evidence="8 9">
    <name type="scientific">Clytia hemisphaerica</name>
    <dbReference type="NCBI Taxonomy" id="252671"/>
    <lineage>
        <taxon>Eukaryota</taxon>
        <taxon>Metazoa</taxon>
        <taxon>Cnidaria</taxon>
        <taxon>Hydrozoa</taxon>
        <taxon>Hydroidolina</taxon>
        <taxon>Leptothecata</taxon>
        <taxon>Obeliida</taxon>
        <taxon>Clytiidae</taxon>
        <taxon>Clytia</taxon>
    </lineage>
</organism>
<proteinExistence type="inferred from homology"/>
<evidence type="ECO:0000259" key="7">
    <source>
        <dbReference type="PROSITE" id="PS50071"/>
    </source>
</evidence>
<feature type="domain" description="Homeobox" evidence="7">
    <location>
        <begin position="164"/>
        <end position="224"/>
    </location>
</feature>
<dbReference type="GO" id="GO:0005667">
    <property type="term" value="C:transcription regulator complex"/>
    <property type="evidence" value="ECO:0007669"/>
    <property type="project" value="TreeGrafter"/>
</dbReference>
<dbReference type="GO" id="GO:0000978">
    <property type="term" value="F:RNA polymerase II cis-regulatory region sequence-specific DNA binding"/>
    <property type="evidence" value="ECO:0007669"/>
    <property type="project" value="TreeGrafter"/>
</dbReference>
<evidence type="ECO:0000256" key="3">
    <source>
        <dbReference type="ARBA" id="ARBA00023125"/>
    </source>
</evidence>
<keyword evidence="3 6" id="KW-0238">DNA-binding</keyword>
<dbReference type="PANTHER" id="PTHR10390">
    <property type="entry name" value="HOMEOBOX PROTEIN SIX"/>
    <property type="match status" value="1"/>
</dbReference>
<dbReference type="FunFam" id="1.10.10.60:FF:000063">
    <property type="entry name" value="SIX homeobox 2"/>
    <property type="match status" value="1"/>
</dbReference>
<keyword evidence="9" id="KW-1185">Reference proteome</keyword>
<comment type="subcellular location">
    <subcellularLocation>
        <location evidence="6">Nucleus</location>
    </subcellularLocation>
</comment>
<reference evidence="8" key="1">
    <citation type="submission" date="2021-01" db="UniProtKB">
        <authorList>
            <consortium name="EnsemblMetazoa"/>
        </authorList>
    </citation>
    <scope>IDENTIFICATION</scope>
</reference>
<dbReference type="PROSITE" id="PS50071">
    <property type="entry name" value="HOMEOBOX_2"/>
    <property type="match status" value="1"/>
</dbReference>
<dbReference type="InterPro" id="IPR031701">
    <property type="entry name" value="SIX1_SD"/>
</dbReference>
<dbReference type="InterPro" id="IPR009057">
    <property type="entry name" value="Homeodomain-like_sf"/>
</dbReference>
<dbReference type="InterPro" id="IPR008422">
    <property type="entry name" value="KN_HD"/>
</dbReference>
<dbReference type="CDD" id="cd00086">
    <property type="entry name" value="homeodomain"/>
    <property type="match status" value="1"/>
</dbReference>
<dbReference type="SMART" id="SM00389">
    <property type="entry name" value="HOX"/>
    <property type="match status" value="1"/>
</dbReference>
<dbReference type="Gene3D" id="1.10.10.60">
    <property type="entry name" value="Homeodomain-like"/>
    <property type="match status" value="1"/>
</dbReference>
<keyword evidence="5 6" id="KW-0539">Nucleus</keyword>
<dbReference type="OrthoDB" id="3501850at2759"/>
<dbReference type="InterPro" id="IPR001356">
    <property type="entry name" value="HD"/>
</dbReference>
<evidence type="ECO:0000256" key="5">
    <source>
        <dbReference type="ARBA" id="ARBA00023242"/>
    </source>
</evidence>
<comment type="similarity">
    <text evidence="1">Belongs to the SIX/Sine oculis homeobox family.</text>
</comment>
<accession>A0A7M5XND3</accession>
<evidence type="ECO:0000256" key="1">
    <source>
        <dbReference type="ARBA" id="ARBA00008161"/>
    </source>
</evidence>
<dbReference type="PROSITE" id="PS00027">
    <property type="entry name" value="HOMEOBOX_1"/>
    <property type="match status" value="1"/>
</dbReference>
<dbReference type="RefSeq" id="XP_066928751.1">
    <property type="nucleotide sequence ID" value="XM_067072650.1"/>
</dbReference>
<evidence type="ECO:0000313" key="9">
    <source>
        <dbReference type="Proteomes" id="UP000594262"/>
    </source>
</evidence>
<dbReference type="Pfam" id="PF05920">
    <property type="entry name" value="Homeobox_KN"/>
    <property type="match status" value="1"/>
</dbReference>
<evidence type="ECO:0000256" key="4">
    <source>
        <dbReference type="ARBA" id="ARBA00023155"/>
    </source>
</evidence>
<dbReference type="EnsemblMetazoa" id="CLYHEMT026289.1">
    <property type="protein sequence ID" value="CLYHEMP026289.1"/>
    <property type="gene ID" value="CLYHEMG026289"/>
</dbReference>
<dbReference type="PANTHER" id="PTHR10390:SF61">
    <property type="entry name" value="HOMEOBOX PROTEIN SIX2"/>
    <property type="match status" value="1"/>
</dbReference>
<dbReference type="GO" id="GO:0000981">
    <property type="term" value="F:DNA-binding transcription factor activity, RNA polymerase II-specific"/>
    <property type="evidence" value="ECO:0007669"/>
    <property type="project" value="InterPro"/>
</dbReference>
<dbReference type="AlphaFoldDB" id="A0A7M5XND3"/>
<dbReference type="InterPro" id="IPR017970">
    <property type="entry name" value="Homeobox_CS"/>
</dbReference>
<dbReference type="Proteomes" id="UP000594262">
    <property type="component" value="Unplaced"/>
</dbReference>
<evidence type="ECO:0000313" key="8">
    <source>
        <dbReference type="EnsemblMetazoa" id="CLYHEMP026289.1"/>
    </source>
</evidence>
<dbReference type="GeneID" id="136816326"/>
<evidence type="ECO:0000256" key="6">
    <source>
        <dbReference type="PROSITE-ProRule" id="PRU00108"/>
    </source>
</evidence>
<dbReference type="Pfam" id="PF16878">
    <property type="entry name" value="SIX1_SD"/>
    <property type="match status" value="1"/>
</dbReference>
<name>A0A7M5XND3_9CNID</name>
<protein>
    <recommendedName>
        <fullName evidence="7">Homeobox domain-containing protein</fullName>
    </recommendedName>
</protein>